<dbReference type="EMBL" id="DQYG01000050">
    <property type="protein sequence ID" value="HDD31228.1"/>
    <property type="molecule type" value="Genomic_DNA"/>
</dbReference>
<dbReference type="Proteomes" id="UP000886210">
    <property type="component" value="Unassembled WGS sequence"/>
</dbReference>
<organism evidence="4">
    <name type="scientific">Thermococcus litoralis</name>
    <dbReference type="NCBI Taxonomy" id="2265"/>
    <lineage>
        <taxon>Archaea</taxon>
        <taxon>Methanobacteriati</taxon>
        <taxon>Methanobacteriota</taxon>
        <taxon>Thermococci</taxon>
        <taxon>Thermococcales</taxon>
        <taxon>Thermococcaceae</taxon>
        <taxon>Thermococcus</taxon>
    </lineage>
</organism>
<dbReference type="InterPro" id="IPR026371">
    <property type="entry name" value="PGF_CTERM"/>
</dbReference>
<dbReference type="GO" id="GO:0016020">
    <property type="term" value="C:membrane"/>
    <property type="evidence" value="ECO:0007669"/>
    <property type="project" value="UniProtKB-SubCell"/>
</dbReference>
<comment type="caution">
    <text evidence="4">The sequence shown here is derived from an EMBL/GenBank/DDBJ whole genome shotgun (WGS) entry which is preliminary data.</text>
</comment>
<name>A0A7C0TYT1_THELI</name>
<reference evidence="4" key="1">
    <citation type="journal article" date="2020" name="mSystems">
        <title>Genome- and Community-Level Interaction Insights into Carbon Utilization and Element Cycling Functions of Hydrothermarchaeota in Hydrothermal Sediment.</title>
        <authorList>
            <person name="Zhou Z."/>
            <person name="Liu Y."/>
            <person name="Xu W."/>
            <person name="Pan J."/>
            <person name="Luo Z.H."/>
            <person name="Li M."/>
        </authorList>
    </citation>
    <scope>NUCLEOTIDE SEQUENCE [LARGE SCALE GENOMIC DNA]</scope>
    <source>
        <strain evidence="4">HyVt-151</strain>
    </source>
</reference>
<feature type="region of interest" description="Disordered" evidence="1">
    <location>
        <begin position="33"/>
        <end position="65"/>
    </location>
</feature>
<feature type="compositionally biased region" description="Pro residues" evidence="1">
    <location>
        <begin position="56"/>
        <end position="65"/>
    </location>
</feature>
<gene>
    <name evidence="4" type="ORF">ENF72_01200</name>
</gene>
<sequence>MILHCWSSTSSYDKYSQVFEQIITSFQLVSETAPPVPQTPTPTPTPTPAPIISTPAPTPRITPTPTPTPGFEAILAIAGLLAVVYLFKKGGGKYE</sequence>
<evidence type="ECO:0000313" key="4">
    <source>
        <dbReference type="EMBL" id="HDD31228.1"/>
    </source>
</evidence>
<feature type="transmembrane region" description="Helical" evidence="2">
    <location>
        <begin position="70"/>
        <end position="87"/>
    </location>
</feature>
<proteinExistence type="predicted"/>
<keyword evidence="2" id="KW-0812">Transmembrane</keyword>
<evidence type="ECO:0000256" key="2">
    <source>
        <dbReference type="SAM" id="Phobius"/>
    </source>
</evidence>
<feature type="compositionally biased region" description="Pro residues" evidence="1">
    <location>
        <begin position="34"/>
        <end position="49"/>
    </location>
</feature>
<keyword evidence="2" id="KW-1133">Transmembrane helix</keyword>
<accession>A0A7C0TYT1</accession>
<keyword evidence="2" id="KW-0472">Membrane</keyword>
<feature type="domain" description="PGF-CTERM archaeal protein-sorting signal" evidence="3">
    <location>
        <begin position="68"/>
        <end position="89"/>
    </location>
</feature>
<protein>
    <submittedName>
        <fullName evidence="4">PGF-CTERM sorting domain-containing protein</fullName>
    </submittedName>
</protein>
<evidence type="ECO:0000259" key="3">
    <source>
        <dbReference type="Pfam" id="PF18204"/>
    </source>
</evidence>
<evidence type="ECO:0000256" key="1">
    <source>
        <dbReference type="SAM" id="MobiDB-lite"/>
    </source>
</evidence>
<dbReference type="AlphaFoldDB" id="A0A7C0TYT1"/>
<dbReference type="Pfam" id="PF18204">
    <property type="entry name" value="PGF-CTERM"/>
    <property type="match status" value="1"/>
</dbReference>
<dbReference type="NCBIfam" id="TIGR04126">
    <property type="entry name" value="PGF_CTERM"/>
    <property type="match status" value="1"/>
</dbReference>